<reference evidence="7 8" key="1">
    <citation type="journal article" date="2013" name="Genome Biol.">
        <title>Genomic analysis reveals key aspects of prokaryotic symbiosis in the phototrophic consortium "Chlorochromatium aggregatum".</title>
        <authorList>
            <person name="Liu Z."/>
            <person name="Muller J."/>
            <person name="Li T."/>
            <person name="Alvey R.M."/>
            <person name="Vogl K."/>
            <person name="Frigaard N.U."/>
            <person name="Rockwell N.C."/>
            <person name="Boyd E.S."/>
            <person name="Tomsho L.P."/>
            <person name="Schuster S.C."/>
            <person name="Henke P."/>
            <person name="Rohde M."/>
            <person name="Overmann J."/>
            <person name="Bryant D.A."/>
        </authorList>
    </citation>
    <scope>NUCLEOTIDE SEQUENCE [LARGE SCALE GENOMIC DNA]</scope>
    <source>
        <strain evidence="7">CR</strain>
    </source>
</reference>
<dbReference type="Proteomes" id="UP000017184">
    <property type="component" value="Chromosome"/>
</dbReference>
<keyword evidence="5" id="KW-0812">Transmembrane</keyword>
<dbReference type="STRING" id="946483.Cenrod_2586"/>
<dbReference type="InterPro" id="IPR036097">
    <property type="entry name" value="HisK_dim/P_sf"/>
</dbReference>
<name>U5NEI1_9BURK</name>
<dbReference type="PROSITE" id="PS50885">
    <property type="entry name" value="HAMP"/>
    <property type="match status" value="1"/>
</dbReference>
<gene>
    <name evidence="7" type="ORF">Cenrod_2586</name>
</gene>
<keyword evidence="4" id="KW-0175">Coiled coil</keyword>
<organism evidence="7 8">
    <name type="scientific">Candidatus Symbiobacter mobilis CR</name>
    <dbReference type="NCBI Taxonomy" id="946483"/>
    <lineage>
        <taxon>Bacteria</taxon>
        <taxon>Pseudomonadati</taxon>
        <taxon>Pseudomonadota</taxon>
        <taxon>Betaproteobacteria</taxon>
        <taxon>Burkholderiales</taxon>
        <taxon>Comamonadaceae</taxon>
    </lineage>
</organism>
<keyword evidence="8" id="KW-1185">Reference proteome</keyword>
<dbReference type="CDD" id="cd06225">
    <property type="entry name" value="HAMP"/>
    <property type="match status" value="1"/>
</dbReference>
<dbReference type="HOGENOM" id="CLU_705327_0_0_4"/>
<protein>
    <recommendedName>
        <fullName evidence="2">histidine kinase</fullName>
        <ecNumber evidence="2">2.7.13.3</ecNumber>
    </recommendedName>
</protein>
<dbReference type="EC" id="2.7.13.3" evidence="2"/>
<evidence type="ECO:0000256" key="4">
    <source>
        <dbReference type="SAM" id="Coils"/>
    </source>
</evidence>
<keyword evidence="3" id="KW-0597">Phosphoprotein</keyword>
<dbReference type="KEGG" id="cbx:Cenrod_2586"/>
<dbReference type="SMART" id="SM00304">
    <property type="entry name" value="HAMP"/>
    <property type="match status" value="1"/>
</dbReference>
<keyword evidence="5" id="KW-0472">Membrane</keyword>
<dbReference type="GO" id="GO:0016020">
    <property type="term" value="C:membrane"/>
    <property type="evidence" value="ECO:0007669"/>
    <property type="project" value="InterPro"/>
</dbReference>
<feature type="transmembrane region" description="Helical" evidence="5">
    <location>
        <begin position="6"/>
        <end position="28"/>
    </location>
</feature>
<evidence type="ECO:0000256" key="3">
    <source>
        <dbReference type="ARBA" id="ARBA00022553"/>
    </source>
</evidence>
<dbReference type="SMART" id="SM00388">
    <property type="entry name" value="HisKA"/>
    <property type="match status" value="1"/>
</dbReference>
<dbReference type="GO" id="GO:0000155">
    <property type="term" value="F:phosphorelay sensor kinase activity"/>
    <property type="evidence" value="ECO:0007669"/>
    <property type="project" value="InterPro"/>
</dbReference>
<sequence>MRLRLLASIFFALVVAALLINVLLLFTVQQTIHSTEQAVLRSDLAQREVDRLVQEIDIASQLVQSYTTTGEIEYLEIYYDMLAVRNGEKSSPPEGESVRYWRDRVAGRNKIVLPEGNERHNLLQRLDLMQFTPNELAAARNMLDIIRNMQVIERIAFAATQGLYDVQSGEIVSDGTPDLTYAVQRVHSPDYLALRADLVGAVGNLAGMVRERAQGDIRMARQRQERAVLLTLAVNAVLLFVMIAAMKVVQQRVVLPIAALDEPTRKFANGDYSARVADSPGEVQELRTLRKMLNHMAEAIERDIRQRDAIQVELQRARDQAQAATQSKSMFLANMSHEIRTPMNAIIGMTYLALETQPTAQQRNYLDKVLSASHILLSITRLKPPALAGQL</sequence>
<dbReference type="PANTHER" id="PTHR45339:SF5">
    <property type="entry name" value="HISTIDINE KINASE"/>
    <property type="match status" value="1"/>
</dbReference>
<feature type="coiled-coil region" evidence="4">
    <location>
        <begin position="283"/>
        <end position="327"/>
    </location>
</feature>
<proteinExistence type="predicted"/>
<dbReference type="eggNOG" id="COG2205">
    <property type="taxonomic scope" value="Bacteria"/>
</dbReference>
<dbReference type="CDD" id="cd00082">
    <property type="entry name" value="HisKA"/>
    <property type="match status" value="1"/>
</dbReference>
<dbReference type="PANTHER" id="PTHR45339">
    <property type="entry name" value="HYBRID SIGNAL TRANSDUCTION HISTIDINE KINASE J"/>
    <property type="match status" value="1"/>
</dbReference>
<keyword evidence="5" id="KW-1133">Transmembrane helix</keyword>
<evidence type="ECO:0000256" key="2">
    <source>
        <dbReference type="ARBA" id="ARBA00012438"/>
    </source>
</evidence>
<dbReference type="Gene3D" id="6.10.340.10">
    <property type="match status" value="1"/>
</dbReference>
<evidence type="ECO:0000256" key="5">
    <source>
        <dbReference type="SAM" id="Phobius"/>
    </source>
</evidence>
<evidence type="ECO:0000259" key="6">
    <source>
        <dbReference type="PROSITE" id="PS50885"/>
    </source>
</evidence>
<accession>U5NEI1</accession>
<dbReference type="AlphaFoldDB" id="U5NEI1"/>
<dbReference type="SUPFAM" id="SSF47384">
    <property type="entry name" value="Homodimeric domain of signal transducing histidine kinase"/>
    <property type="match status" value="1"/>
</dbReference>
<evidence type="ECO:0000313" key="8">
    <source>
        <dbReference type="Proteomes" id="UP000017184"/>
    </source>
</evidence>
<dbReference type="EMBL" id="CP004885">
    <property type="protein sequence ID" value="AGX88638.1"/>
    <property type="molecule type" value="Genomic_DNA"/>
</dbReference>
<comment type="catalytic activity">
    <reaction evidence="1">
        <text>ATP + protein L-histidine = ADP + protein N-phospho-L-histidine.</text>
        <dbReference type="EC" id="2.7.13.3"/>
    </reaction>
</comment>
<feature type="domain" description="HAMP" evidence="6">
    <location>
        <begin position="251"/>
        <end position="305"/>
    </location>
</feature>
<keyword evidence="7" id="KW-0418">Kinase</keyword>
<dbReference type="Gene3D" id="1.10.287.130">
    <property type="match status" value="1"/>
</dbReference>
<dbReference type="InterPro" id="IPR003661">
    <property type="entry name" value="HisK_dim/P_dom"/>
</dbReference>
<keyword evidence="7" id="KW-0808">Transferase</keyword>
<dbReference type="InterPro" id="IPR003660">
    <property type="entry name" value="HAMP_dom"/>
</dbReference>
<evidence type="ECO:0000256" key="1">
    <source>
        <dbReference type="ARBA" id="ARBA00000085"/>
    </source>
</evidence>
<dbReference type="Pfam" id="PF00512">
    <property type="entry name" value="HisKA"/>
    <property type="match status" value="1"/>
</dbReference>
<feature type="transmembrane region" description="Helical" evidence="5">
    <location>
        <begin position="227"/>
        <end position="246"/>
    </location>
</feature>
<evidence type="ECO:0000313" key="7">
    <source>
        <dbReference type="EMBL" id="AGX88638.1"/>
    </source>
</evidence>